<dbReference type="PANTHER" id="PTHR33692">
    <property type="entry name" value="RIBOSOME MATURATION FACTOR RIMM"/>
    <property type="match status" value="1"/>
</dbReference>
<accession>A0A381NNT8</accession>
<dbReference type="InterPro" id="IPR011033">
    <property type="entry name" value="PRC_barrel-like_sf"/>
</dbReference>
<proteinExistence type="inferred from homology"/>
<feature type="domain" description="Ribosome maturation factor RimM PRC barrel" evidence="6">
    <location>
        <begin position="105"/>
        <end position="169"/>
    </location>
</feature>
<evidence type="ECO:0000259" key="6">
    <source>
        <dbReference type="Pfam" id="PF24986"/>
    </source>
</evidence>
<dbReference type="InterPro" id="IPR011961">
    <property type="entry name" value="RimM"/>
</dbReference>
<dbReference type="InterPro" id="IPR002676">
    <property type="entry name" value="RimM_N"/>
</dbReference>
<dbReference type="GO" id="GO:0005840">
    <property type="term" value="C:ribosome"/>
    <property type="evidence" value="ECO:0007669"/>
    <property type="project" value="InterPro"/>
</dbReference>
<dbReference type="NCBIfam" id="TIGR02273">
    <property type="entry name" value="16S_RimM"/>
    <property type="match status" value="1"/>
</dbReference>
<dbReference type="AlphaFoldDB" id="A0A381NNT8"/>
<dbReference type="SUPFAM" id="SSF50447">
    <property type="entry name" value="Translation proteins"/>
    <property type="match status" value="1"/>
</dbReference>
<dbReference type="EMBL" id="UINC01000433">
    <property type="protein sequence ID" value="SUZ55203.1"/>
    <property type="molecule type" value="Genomic_DNA"/>
</dbReference>
<keyword evidence="4" id="KW-0143">Chaperone</keyword>
<dbReference type="Pfam" id="PF01782">
    <property type="entry name" value="RimM"/>
    <property type="match status" value="1"/>
</dbReference>
<dbReference type="Pfam" id="PF24986">
    <property type="entry name" value="PRC_RimM"/>
    <property type="match status" value="1"/>
</dbReference>
<dbReference type="InterPro" id="IPR056792">
    <property type="entry name" value="PRC_RimM"/>
</dbReference>
<evidence type="ECO:0008006" key="8">
    <source>
        <dbReference type="Google" id="ProtNLM"/>
    </source>
</evidence>
<evidence type="ECO:0000256" key="1">
    <source>
        <dbReference type="ARBA" id="ARBA00022490"/>
    </source>
</evidence>
<evidence type="ECO:0000256" key="2">
    <source>
        <dbReference type="ARBA" id="ARBA00022517"/>
    </source>
</evidence>
<dbReference type="GO" id="GO:0043022">
    <property type="term" value="F:ribosome binding"/>
    <property type="evidence" value="ECO:0007669"/>
    <property type="project" value="InterPro"/>
</dbReference>
<dbReference type="Gene3D" id="2.40.30.60">
    <property type="entry name" value="RimM"/>
    <property type="match status" value="1"/>
</dbReference>
<dbReference type="Gene3D" id="2.30.30.240">
    <property type="entry name" value="PRC-barrel domain"/>
    <property type="match status" value="1"/>
</dbReference>
<organism evidence="7">
    <name type="scientific">marine metagenome</name>
    <dbReference type="NCBI Taxonomy" id="408172"/>
    <lineage>
        <taxon>unclassified sequences</taxon>
        <taxon>metagenomes</taxon>
        <taxon>ecological metagenomes</taxon>
    </lineage>
</organism>
<feature type="domain" description="RimM N-terminal" evidence="5">
    <location>
        <begin position="13"/>
        <end position="94"/>
    </location>
</feature>
<sequence length="184" mass="20831">MSVFNDYDELTWVATIVGAHGIKGAVRVKYFTDTPDYYLNVELFFLESERQLQSLKVLQIRPTKSGWIVLFEEIDSRTAAEKLKSCRLLLPDDQLRPLESSEVFVHQLIGCSVEDKNGRFLGEISDVLETGANNVYEVRNGKSSFMIPDVPHVVLELDVESRRMKIDPLPGLIEETAPESNVTL</sequence>
<evidence type="ECO:0000259" key="5">
    <source>
        <dbReference type="Pfam" id="PF01782"/>
    </source>
</evidence>
<keyword evidence="2" id="KW-0690">Ribosome biogenesis</keyword>
<keyword evidence="1" id="KW-0963">Cytoplasm</keyword>
<evidence type="ECO:0000256" key="4">
    <source>
        <dbReference type="ARBA" id="ARBA00023186"/>
    </source>
</evidence>
<dbReference type="InterPro" id="IPR009000">
    <property type="entry name" value="Transl_B-barrel_sf"/>
</dbReference>
<dbReference type="GO" id="GO:0006364">
    <property type="term" value="P:rRNA processing"/>
    <property type="evidence" value="ECO:0007669"/>
    <property type="project" value="UniProtKB-KW"/>
</dbReference>
<dbReference type="SUPFAM" id="SSF50346">
    <property type="entry name" value="PRC-barrel domain"/>
    <property type="match status" value="1"/>
</dbReference>
<evidence type="ECO:0000313" key="7">
    <source>
        <dbReference type="EMBL" id="SUZ55203.1"/>
    </source>
</evidence>
<keyword evidence="3" id="KW-0698">rRNA processing</keyword>
<gene>
    <name evidence="7" type="ORF">METZ01_LOCUS8057</name>
</gene>
<evidence type="ECO:0000256" key="3">
    <source>
        <dbReference type="ARBA" id="ARBA00022552"/>
    </source>
</evidence>
<dbReference type="HAMAP" id="MF_00014">
    <property type="entry name" value="Ribosome_mat_RimM"/>
    <property type="match status" value="1"/>
</dbReference>
<name>A0A381NNT8_9ZZZZ</name>
<reference evidence="7" key="1">
    <citation type="submission" date="2018-05" db="EMBL/GenBank/DDBJ databases">
        <authorList>
            <person name="Lanie J.A."/>
            <person name="Ng W.-L."/>
            <person name="Kazmierczak K.M."/>
            <person name="Andrzejewski T.M."/>
            <person name="Davidsen T.M."/>
            <person name="Wayne K.J."/>
            <person name="Tettelin H."/>
            <person name="Glass J.I."/>
            <person name="Rusch D."/>
            <person name="Podicherti R."/>
            <person name="Tsui H.-C.T."/>
            <person name="Winkler M.E."/>
        </authorList>
    </citation>
    <scope>NUCLEOTIDE SEQUENCE</scope>
</reference>
<dbReference type="PANTHER" id="PTHR33692:SF1">
    <property type="entry name" value="RIBOSOME MATURATION FACTOR RIMM"/>
    <property type="match status" value="1"/>
</dbReference>
<protein>
    <recommendedName>
        <fullName evidence="8">RimM N-terminal domain-containing protein</fullName>
    </recommendedName>
</protein>
<dbReference type="InterPro" id="IPR036976">
    <property type="entry name" value="RimM_N_sf"/>
</dbReference>